<feature type="region of interest" description="Disordered" evidence="1">
    <location>
        <begin position="254"/>
        <end position="319"/>
    </location>
</feature>
<dbReference type="InterPro" id="IPR036034">
    <property type="entry name" value="PDZ_sf"/>
</dbReference>
<feature type="compositionally biased region" description="Basic and acidic residues" evidence="1">
    <location>
        <begin position="655"/>
        <end position="666"/>
    </location>
</feature>
<accession>F0WTQ9</accession>
<feature type="region of interest" description="Disordered" evidence="1">
    <location>
        <begin position="187"/>
        <end position="212"/>
    </location>
</feature>
<protein>
    <submittedName>
        <fullName evidence="3">AlNc14C256G9733 protein</fullName>
    </submittedName>
</protein>
<feature type="compositionally biased region" description="Polar residues" evidence="1">
    <location>
        <begin position="340"/>
        <end position="361"/>
    </location>
</feature>
<dbReference type="HOGENOM" id="CLU_327736_0_0_1"/>
<sequence length="878" mass="96524">MSCNYTPGQSSSLIGKRLCKAFASRSFWASVVSAYKIDKKNFYKIHFDDGDVDILSEGEVLADIAKAKEIQSANYVPASNVGPSIRQCVQQQSVKRSRNDLTDDDGTRQIRLWGERLYTVIRSVGENILIESFQRTGDGEPGEVEASGKVCLGDRLVSIDAKKVTGLNTNEVSKIVKSSKRPILLTFDRISKSTPKQGTDPESLNTSDQSSKKSKIFEQDVVIVKETVNEQPVSEESIHADAVATEKLVTDTTIEVPKSQSDINNPRSPPLAGSTGPSKAPEKHEDAPVRPMEGSRSTDNDQDNKYTAPAQPSVSADRIVRHSHANFRGILCDESNKTKTALSNCDTSKSHQNQSIDNSKNGCGEEEGKGTEQIASTQTKHITSKSDPEPGDQESTENQREYEPTNASTNATVVEAEQPSLTSTVKAIRKPLPSIEELNRHRHEIIQAHLRPKTSVNTCQAYVRTMKPAIQTTITHIKPAVSAQPAHYGGPMNAAVSTSQSGVLMNTMQQTTGLSFESQSFRGHRFPAQNSRYRRGVVEQQTPFVNNNDRNTSVAIAQQRTMTSSNHVQGISDKQVTLTQEAQQRSIPSRQHNVPLTVHRDRGHPVSMQLSGHGLNSSLQSLGVITRPYGASTNLSQQVRPGSSSKSPAAHLAGKTHDINVRKSDPTLESTQWQHAGTAIKKNQAKVGETVAHTFTPTHHTTNARAEVLAQENSNHSSVDPHDKQNSIRRKASHSDQITSAQDPTAKCHDDPIPESRRTIVSHQSNPVALNQPIFLEPVSSWNHRDYTAISIRKSRLYVKLATFQEQVILTSFLKGENNECGEIEQSGQVLLGDVLVAINGNCLKSVSSPHQIAKLVTGLPRPFHVYFRRAMWEELQH</sequence>
<evidence type="ECO:0000259" key="2">
    <source>
        <dbReference type="PROSITE" id="PS50106"/>
    </source>
</evidence>
<feature type="region of interest" description="Disordered" evidence="1">
    <location>
        <begin position="711"/>
        <end position="751"/>
    </location>
</feature>
<reference evidence="3" key="2">
    <citation type="submission" date="2011-02" db="EMBL/GenBank/DDBJ databases">
        <authorList>
            <person name="MacLean D."/>
        </authorList>
    </citation>
    <scope>NUCLEOTIDE SEQUENCE</scope>
</reference>
<feature type="region of interest" description="Disordered" evidence="1">
    <location>
        <begin position="634"/>
        <end position="672"/>
    </location>
</feature>
<evidence type="ECO:0000313" key="3">
    <source>
        <dbReference type="EMBL" id="CCA24751.1"/>
    </source>
</evidence>
<reference evidence="3" key="1">
    <citation type="journal article" date="2011" name="PLoS Biol.">
        <title>Gene gain and loss during evolution of obligate parasitism in the white rust pathogen of Arabidopsis thaliana.</title>
        <authorList>
            <person name="Kemen E."/>
            <person name="Gardiner A."/>
            <person name="Schultz-Larsen T."/>
            <person name="Kemen A.C."/>
            <person name="Balmuth A.L."/>
            <person name="Robert-Seilaniantz A."/>
            <person name="Bailey K."/>
            <person name="Holub E."/>
            <person name="Studholme D.J."/>
            <person name="Maclean D."/>
            <person name="Jones J.D."/>
        </authorList>
    </citation>
    <scope>NUCLEOTIDE SEQUENCE</scope>
</reference>
<dbReference type="AlphaFoldDB" id="F0WTQ9"/>
<feature type="compositionally biased region" description="Polar residues" evidence="1">
    <location>
        <begin position="634"/>
        <end position="647"/>
    </location>
</feature>
<proteinExistence type="predicted"/>
<feature type="compositionally biased region" description="Polar residues" evidence="1">
    <location>
        <begin position="192"/>
        <end position="209"/>
    </location>
</feature>
<feature type="domain" description="PDZ" evidence="2">
    <location>
        <begin position="139"/>
        <end position="191"/>
    </location>
</feature>
<name>F0WTQ9_9STRA</name>
<dbReference type="EMBL" id="FR824301">
    <property type="protein sequence ID" value="CCA24751.1"/>
    <property type="molecule type" value="Genomic_DNA"/>
</dbReference>
<organism evidence="3">
    <name type="scientific">Albugo laibachii Nc14</name>
    <dbReference type="NCBI Taxonomy" id="890382"/>
    <lineage>
        <taxon>Eukaryota</taxon>
        <taxon>Sar</taxon>
        <taxon>Stramenopiles</taxon>
        <taxon>Oomycota</taxon>
        <taxon>Peronosporomycetes</taxon>
        <taxon>Albuginales</taxon>
        <taxon>Albuginaceae</taxon>
        <taxon>Albugo</taxon>
    </lineage>
</organism>
<feature type="compositionally biased region" description="Polar residues" evidence="1">
    <location>
        <begin position="254"/>
        <end position="266"/>
    </location>
</feature>
<evidence type="ECO:0000256" key="1">
    <source>
        <dbReference type="SAM" id="MobiDB-lite"/>
    </source>
</evidence>
<gene>
    <name evidence="3" type="primary">AlNc14C256G9733</name>
    <name evidence="3" type="ORF">ALNC14_108950</name>
</gene>
<dbReference type="PROSITE" id="PS50106">
    <property type="entry name" value="PDZ"/>
    <property type="match status" value="1"/>
</dbReference>
<dbReference type="SUPFAM" id="SSF50156">
    <property type="entry name" value="PDZ domain-like"/>
    <property type="match status" value="1"/>
</dbReference>
<dbReference type="InterPro" id="IPR001478">
    <property type="entry name" value="PDZ"/>
</dbReference>
<feature type="region of interest" description="Disordered" evidence="1">
    <location>
        <begin position="340"/>
        <end position="415"/>
    </location>
</feature>